<gene>
    <name evidence="7" type="ORF">SAMN04244553_1320</name>
</gene>
<sequence length="289" mass="32366">MKYPVCARVLGPLTLALNNHNATPTAQKQRQLLALLLVRHDTVVPVTTLIEELWNDDPPRSAVTVVQTYVLGIRKKMAEQLGVGQAEVAERFLRTRSKGYSFDVQDCVFDLRDYQSMSAAARCAAKTGDDQRAVNLFRAAEALWSGPALVDVEGGIPLAAEISHLDHLRLTNVELRVEAELRLGRHREVCPDLARLTMQHPLHERLQAYYMFALCRSGQRDRALASFQQFSRSMQRELGLDPCQKLQKLHQDILAASDVSVSAMLNSRHAGYLIGWYSPEFRTASAETA</sequence>
<dbReference type="GO" id="GO:0000160">
    <property type="term" value="P:phosphorelay signal transduction system"/>
    <property type="evidence" value="ECO:0007669"/>
    <property type="project" value="InterPro"/>
</dbReference>
<dbReference type="InterPro" id="IPR011990">
    <property type="entry name" value="TPR-like_helical_dom_sf"/>
</dbReference>
<feature type="domain" description="OmpR/PhoB-type" evidence="6">
    <location>
        <begin position="1"/>
        <end position="104"/>
    </location>
</feature>
<dbReference type="PANTHER" id="PTHR35807">
    <property type="entry name" value="TRANSCRIPTIONAL REGULATOR REDD-RELATED"/>
    <property type="match status" value="1"/>
</dbReference>
<proteinExistence type="inferred from homology"/>
<keyword evidence="2" id="KW-0805">Transcription regulation</keyword>
<keyword evidence="4" id="KW-0804">Transcription</keyword>
<dbReference type="RefSeq" id="WP_179830765.1">
    <property type="nucleotide sequence ID" value="NZ_JAMTCW010000005.1"/>
</dbReference>
<dbReference type="AlphaFoldDB" id="A0A285L0U3"/>
<dbReference type="PROSITE" id="PS51755">
    <property type="entry name" value="OMPR_PHOB"/>
    <property type="match status" value="1"/>
</dbReference>
<dbReference type="PANTHER" id="PTHR35807:SF1">
    <property type="entry name" value="TRANSCRIPTIONAL REGULATOR REDD"/>
    <property type="match status" value="1"/>
</dbReference>
<dbReference type="EMBL" id="OBEG01000001">
    <property type="protein sequence ID" value="SNY78542.1"/>
    <property type="molecule type" value="Genomic_DNA"/>
</dbReference>
<dbReference type="InterPro" id="IPR016032">
    <property type="entry name" value="Sig_transdc_resp-reg_C-effctor"/>
</dbReference>
<dbReference type="CDD" id="cd15831">
    <property type="entry name" value="BTAD"/>
    <property type="match status" value="1"/>
</dbReference>
<evidence type="ECO:0000259" key="6">
    <source>
        <dbReference type="PROSITE" id="PS51755"/>
    </source>
</evidence>
<dbReference type="InterPro" id="IPR005158">
    <property type="entry name" value="BTAD"/>
</dbReference>
<evidence type="ECO:0000313" key="8">
    <source>
        <dbReference type="Proteomes" id="UP000219565"/>
    </source>
</evidence>
<accession>A0A285L0U3</accession>
<dbReference type="InterPro" id="IPR051677">
    <property type="entry name" value="AfsR-DnrI-RedD_regulator"/>
</dbReference>
<dbReference type="SMART" id="SM00862">
    <property type="entry name" value="Trans_reg_C"/>
    <property type="match status" value="1"/>
</dbReference>
<dbReference type="Proteomes" id="UP000219565">
    <property type="component" value="Unassembled WGS sequence"/>
</dbReference>
<dbReference type="Pfam" id="PF03704">
    <property type="entry name" value="BTAD"/>
    <property type="match status" value="1"/>
</dbReference>
<dbReference type="InterPro" id="IPR001867">
    <property type="entry name" value="OmpR/PhoB-type_DNA-bd"/>
</dbReference>
<dbReference type="GO" id="GO:0003677">
    <property type="term" value="F:DNA binding"/>
    <property type="evidence" value="ECO:0007669"/>
    <property type="project" value="UniProtKB-UniRule"/>
</dbReference>
<evidence type="ECO:0000313" key="7">
    <source>
        <dbReference type="EMBL" id="SNY78542.1"/>
    </source>
</evidence>
<dbReference type="GO" id="GO:0006355">
    <property type="term" value="P:regulation of DNA-templated transcription"/>
    <property type="evidence" value="ECO:0007669"/>
    <property type="project" value="InterPro"/>
</dbReference>
<name>A0A285L0U3_9NOCA</name>
<evidence type="ECO:0000256" key="2">
    <source>
        <dbReference type="ARBA" id="ARBA00023015"/>
    </source>
</evidence>
<evidence type="ECO:0000256" key="5">
    <source>
        <dbReference type="PROSITE-ProRule" id="PRU01091"/>
    </source>
</evidence>
<evidence type="ECO:0000256" key="4">
    <source>
        <dbReference type="ARBA" id="ARBA00023163"/>
    </source>
</evidence>
<dbReference type="SMART" id="SM01043">
    <property type="entry name" value="BTAD"/>
    <property type="match status" value="1"/>
</dbReference>
<protein>
    <submittedName>
        <fullName evidence="7">DNA-binding transcriptional activator of the SARP family</fullName>
    </submittedName>
</protein>
<dbReference type="Gene3D" id="1.25.40.10">
    <property type="entry name" value="Tetratricopeptide repeat domain"/>
    <property type="match status" value="1"/>
</dbReference>
<feature type="DNA-binding region" description="OmpR/PhoB-type" evidence="5">
    <location>
        <begin position="1"/>
        <end position="104"/>
    </location>
</feature>
<keyword evidence="8" id="KW-1185">Reference proteome</keyword>
<dbReference type="Pfam" id="PF00486">
    <property type="entry name" value="Trans_reg_C"/>
    <property type="match status" value="1"/>
</dbReference>
<evidence type="ECO:0000256" key="3">
    <source>
        <dbReference type="ARBA" id="ARBA00023125"/>
    </source>
</evidence>
<evidence type="ECO:0000256" key="1">
    <source>
        <dbReference type="ARBA" id="ARBA00005820"/>
    </source>
</evidence>
<keyword evidence="3 5" id="KW-0238">DNA-binding</keyword>
<dbReference type="SUPFAM" id="SSF48452">
    <property type="entry name" value="TPR-like"/>
    <property type="match status" value="1"/>
</dbReference>
<comment type="similarity">
    <text evidence="1">Belongs to the AfsR/DnrI/RedD regulatory family.</text>
</comment>
<dbReference type="InterPro" id="IPR036388">
    <property type="entry name" value="WH-like_DNA-bd_sf"/>
</dbReference>
<dbReference type="SUPFAM" id="SSF46894">
    <property type="entry name" value="C-terminal effector domain of the bipartite response regulators"/>
    <property type="match status" value="1"/>
</dbReference>
<dbReference type="Gene3D" id="1.10.10.10">
    <property type="entry name" value="Winged helix-like DNA-binding domain superfamily/Winged helix DNA-binding domain"/>
    <property type="match status" value="1"/>
</dbReference>
<reference evidence="7 8" key="1">
    <citation type="submission" date="2017-09" db="EMBL/GenBank/DDBJ databases">
        <authorList>
            <person name="Ehlers B."/>
            <person name="Leendertz F.H."/>
        </authorList>
    </citation>
    <scope>NUCLEOTIDE SEQUENCE [LARGE SCALE GENOMIC DNA]</scope>
    <source>
        <strain evidence="7 8">DSM 45537</strain>
    </source>
</reference>
<organism evidence="7 8">
    <name type="scientific">Nocardia amikacinitolerans</name>
    <dbReference type="NCBI Taxonomy" id="756689"/>
    <lineage>
        <taxon>Bacteria</taxon>
        <taxon>Bacillati</taxon>
        <taxon>Actinomycetota</taxon>
        <taxon>Actinomycetes</taxon>
        <taxon>Mycobacteriales</taxon>
        <taxon>Nocardiaceae</taxon>
        <taxon>Nocardia</taxon>
    </lineage>
</organism>